<proteinExistence type="predicted"/>
<dbReference type="GO" id="GO:0000287">
    <property type="term" value="F:magnesium ion binding"/>
    <property type="evidence" value="ECO:0007669"/>
    <property type="project" value="InterPro"/>
</dbReference>
<dbReference type="AlphaFoldDB" id="A0A2S5CG14"/>
<dbReference type="Gene3D" id="3.40.91.20">
    <property type="match status" value="1"/>
</dbReference>
<accession>A0A2S5CG14</accession>
<evidence type="ECO:0008006" key="3">
    <source>
        <dbReference type="Google" id="ProtNLM"/>
    </source>
</evidence>
<dbReference type="SUPFAM" id="SSF52980">
    <property type="entry name" value="Restriction endonuclease-like"/>
    <property type="match status" value="1"/>
</dbReference>
<dbReference type="Pfam" id="PF09195">
    <property type="entry name" value="Endonuc-BglII"/>
    <property type="match status" value="1"/>
</dbReference>
<dbReference type="InterPro" id="IPR011335">
    <property type="entry name" value="Restrct_endonuc-II-like"/>
</dbReference>
<dbReference type="InterPro" id="IPR011338">
    <property type="entry name" value="BamHI/BglII/BstY"/>
</dbReference>
<protein>
    <recommendedName>
        <fullName evidence="3">Restriction endonuclease</fullName>
    </recommendedName>
</protein>
<dbReference type="GO" id="GO:0009036">
    <property type="term" value="F:type II site-specific deoxyribonuclease activity"/>
    <property type="evidence" value="ECO:0007669"/>
    <property type="project" value="InterPro"/>
</dbReference>
<gene>
    <name evidence="1" type="ORF">AADEFJLK_04548</name>
</gene>
<evidence type="ECO:0000313" key="1">
    <source>
        <dbReference type="EMBL" id="POZ49682.1"/>
    </source>
</evidence>
<dbReference type="REBASE" id="260713">
    <property type="entry name" value="MpsSph1ORF4547P"/>
</dbReference>
<dbReference type="InterPro" id="IPR015278">
    <property type="entry name" value="BglII-like"/>
</dbReference>
<sequence>MKIVAQYDFNGGKNAVFSKYGAELAQIEAVINSIDSTLYKTKESTEKTMMGKMLFAPMEINKAFKAEFAKIGWKNHKVNCDYVHGEYLPEYKAARATRGQPFRDMDFVKPGTKLGIEVQFGKYAFMVYNVCAKMTIFSNMGLIDTGIEIVPVKNFADEMSTGVSYFEQFAWDLHHRGTANIDIPVLILGIDA</sequence>
<evidence type="ECO:0000313" key="2">
    <source>
        <dbReference type="Proteomes" id="UP000237423"/>
    </source>
</evidence>
<dbReference type="GO" id="GO:0003677">
    <property type="term" value="F:DNA binding"/>
    <property type="evidence" value="ECO:0007669"/>
    <property type="project" value="InterPro"/>
</dbReference>
<name>A0A2S5CG14_9GAMM</name>
<dbReference type="Proteomes" id="UP000237423">
    <property type="component" value="Unassembled WGS sequence"/>
</dbReference>
<dbReference type="EMBL" id="PGFZ01000030">
    <property type="protein sequence ID" value="POZ49682.1"/>
    <property type="molecule type" value="Genomic_DNA"/>
</dbReference>
<organism evidence="1 2">
    <name type="scientific">Methylovulum psychrotolerans</name>
    <dbReference type="NCBI Taxonomy" id="1704499"/>
    <lineage>
        <taxon>Bacteria</taxon>
        <taxon>Pseudomonadati</taxon>
        <taxon>Pseudomonadota</taxon>
        <taxon>Gammaproteobacteria</taxon>
        <taxon>Methylococcales</taxon>
        <taxon>Methylococcaceae</taxon>
        <taxon>Methylovulum</taxon>
    </lineage>
</organism>
<dbReference type="CDD" id="cd22317">
    <property type="entry name" value="BstYI-like"/>
    <property type="match status" value="1"/>
</dbReference>
<dbReference type="GO" id="GO:0009307">
    <property type="term" value="P:DNA restriction-modification system"/>
    <property type="evidence" value="ECO:0007669"/>
    <property type="project" value="InterPro"/>
</dbReference>
<reference evidence="1 2" key="1">
    <citation type="submission" date="2017-11" db="EMBL/GenBank/DDBJ databases">
        <title>Draft Genome Sequence of Methylobacter psychrotolerans Sph1T, an Obligate Methanotroph from Low-Temperature Environments.</title>
        <authorList>
            <person name="Oshkin I.Y."/>
            <person name="Miroshnikov K."/>
            <person name="Belova S.E."/>
            <person name="Korzhenkov A."/>
            <person name="Toshchakov S.V."/>
            <person name="Dedysh S.N."/>
        </authorList>
    </citation>
    <scope>NUCLEOTIDE SEQUENCE [LARGE SCALE GENOMIC DNA]</scope>
    <source>
        <strain evidence="1 2">Sph1</strain>
    </source>
</reference>
<comment type="caution">
    <text evidence="1">The sequence shown here is derived from an EMBL/GenBank/DDBJ whole genome shotgun (WGS) entry which is preliminary data.</text>
</comment>
<dbReference type="RefSeq" id="WP_103975929.1">
    <property type="nucleotide sequence ID" value="NZ_PGFZ01000030.1"/>
</dbReference>